<organism evidence="2 3">
    <name type="scientific">Hemiprocne comata</name>
    <dbReference type="NCBI Taxonomy" id="243314"/>
    <lineage>
        <taxon>Eukaryota</taxon>
        <taxon>Metazoa</taxon>
        <taxon>Chordata</taxon>
        <taxon>Craniata</taxon>
        <taxon>Vertebrata</taxon>
        <taxon>Euteleostomi</taxon>
        <taxon>Archelosauria</taxon>
        <taxon>Archosauria</taxon>
        <taxon>Dinosauria</taxon>
        <taxon>Saurischia</taxon>
        <taxon>Theropoda</taxon>
        <taxon>Coelurosauria</taxon>
        <taxon>Aves</taxon>
        <taxon>Neognathae</taxon>
        <taxon>Neoaves</taxon>
        <taxon>Strisores</taxon>
        <taxon>Apodiformes</taxon>
        <taxon>Apodidae</taxon>
        <taxon>Hemiprocninae</taxon>
        <taxon>Hemiprocne</taxon>
    </lineage>
</organism>
<dbReference type="InterPro" id="IPR018154">
    <property type="entry name" value="TLV/ENV_coat_polyprotein"/>
</dbReference>
<feature type="transmembrane region" description="Helical" evidence="1">
    <location>
        <begin position="213"/>
        <end position="239"/>
    </location>
</feature>
<dbReference type="PANTHER" id="PTHR10424:SF72">
    <property type="entry name" value="BC035947 PROTEIN-RELATED"/>
    <property type="match status" value="1"/>
</dbReference>
<dbReference type="OrthoDB" id="9633697at2759"/>
<evidence type="ECO:0000313" key="2">
    <source>
        <dbReference type="EMBL" id="NXG67740.1"/>
    </source>
</evidence>
<gene>
    <name evidence="2" type="primary">Fv4_3</name>
    <name evidence="2" type="ORF">HEMCOM_R15052</name>
</gene>
<feature type="non-terminal residue" evidence="2">
    <location>
        <position position="269"/>
    </location>
</feature>
<dbReference type="EMBL" id="VWZJ01024686">
    <property type="protein sequence ID" value="NXG67740.1"/>
    <property type="molecule type" value="Genomic_DNA"/>
</dbReference>
<name>A0A7K9DU16_9AVES</name>
<keyword evidence="3" id="KW-1185">Reference proteome</keyword>
<keyword evidence="1" id="KW-1133">Transmembrane helix</keyword>
<evidence type="ECO:0000313" key="3">
    <source>
        <dbReference type="Proteomes" id="UP000518305"/>
    </source>
</evidence>
<dbReference type="PANTHER" id="PTHR10424">
    <property type="entry name" value="VIRAL ENVELOPE PROTEIN"/>
    <property type="match status" value="1"/>
</dbReference>
<dbReference type="Proteomes" id="UP000518305">
    <property type="component" value="Unassembled WGS sequence"/>
</dbReference>
<dbReference type="Gene3D" id="1.10.287.210">
    <property type="match status" value="1"/>
</dbReference>
<evidence type="ECO:0000256" key="1">
    <source>
        <dbReference type="SAM" id="Phobius"/>
    </source>
</evidence>
<dbReference type="AlphaFoldDB" id="A0A7K9DU16"/>
<proteinExistence type="predicted"/>
<feature type="transmembrane region" description="Helical" evidence="1">
    <location>
        <begin position="85"/>
        <end position="107"/>
    </location>
</feature>
<dbReference type="Pfam" id="PF00429">
    <property type="entry name" value="TLV_coat"/>
    <property type="match status" value="1"/>
</dbReference>
<reference evidence="2 3" key="1">
    <citation type="submission" date="2019-09" db="EMBL/GenBank/DDBJ databases">
        <title>Bird 10,000 Genomes (B10K) Project - Family phase.</title>
        <authorList>
            <person name="Zhang G."/>
        </authorList>
    </citation>
    <scope>NUCLEOTIDE SEQUENCE [LARGE SCALE GENOMIC DNA]</scope>
    <source>
        <strain evidence="2">B10K-DU-001-23</strain>
        <tissue evidence="2">Muscle</tissue>
    </source>
</reference>
<comment type="caution">
    <text evidence="2">The sequence shown here is derived from an EMBL/GenBank/DDBJ whole genome shotgun (WGS) entry which is preliminary data.</text>
</comment>
<feature type="non-terminal residue" evidence="2">
    <location>
        <position position="1"/>
    </location>
</feature>
<dbReference type="SUPFAM" id="SSF58069">
    <property type="entry name" value="Virus ectodomain"/>
    <property type="match status" value="1"/>
</dbReference>
<keyword evidence="1" id="KW-0472">Membrane</keyword>
<keyword evidence="1" id="KW-0812">Transmembrane</keyword>
<accession>A0A7K9DU16</accession>
<protein>
    <submittedName>
        <fullName evidence="2">ENV2 protein</fullName>
    </submittedName>
</protein>
<dbReference type="CDD" id="cd09851">
    <property type="entry name" value="HTLV-1-like_HR1-HR2"/>
    <property type="match status" value="1"/>
</dbReference>
<sequence>NETIRETRIKQKKNETYKWAIPTAGAKWVCSDIGVTPCISLQVFNVSQFCVQVVIIPRLMYHSMEDVMHRFEGGLGRQKREPFTAISLATLLIAGGVGAGTGIASIIKSEQMQALQVAVNEDLMRIEQSINQLSISVKSLSEVALQNRRGLDLLFLKEGGLCVALQEECCTFIDYTGIVKDSMAELRKRLDQRKKDLETGTTWYENWFSAKPWLTTLLSALAGPLILALLGLIFGPCIIKYVLRFIQERFDIAKLMILTSRAEYQQVPQ</sequence>